<name>A0A8J3TEE3_9ACTN</name>
<feature type="region of interest" description="Disordered" evidence="1">
    <location>
        <begin position="475"/>
        <end position="509"/>
    </location>
</feature>
<feature type="chain" id="PRO_5035294382" description="DUF11 domain-containing protein" evidence="2">
    <location>
        <begin position="34"/>
        <end position="509"/>
    </location>
</feature>
<feature type="signal peptide" evidence="2">
    <location>
        <begin position="1"/>
        <end position="33"/>
    </location>
</feature>
<evidence type="ECO:0000256" key="1">
    <source>
        <dbReference type="SAM" id="MobiDB-lite"/>
    </source>
</evidence>
<feature type="domain" description="DUF11" evidence="3">
    <location>
        <begin position="348"/>
        <end position="470"/>
    </location>
</feature>
<evidence type="ECO:0000259" key="3">
    <source>
        <dbReference type="Pfam" id="PF01345"/>
    </source>
</evidence>
<protein>
    <recommendedName>
        <fullName evidence="3">DUF11 domain-containing protein</fullName>
    </recommendedName>
</protein>
<dbReference type="InterPro" id="IPR001434">
    <property type="entry name" value="OmcB-like_DUF11"/>
</dbReference>
<keyword evidence="5" id="KW-1185">Reference proteome</keyword>
<comment type="caution">
    <text evidence="4">The sequence shown here is derived from an EMBL/GenBank/DDBJ whole genome shotgun (WGS) entry which is preliminary data.</text>
</comment>
<dbReference type="EMBL" id="BOON01000043">
    <property type="protein sequence ID" value="GII24928.1"/>
    <property type="molecule type" value="Genomic_DNA"/>
</dbReference>
<proteinExistence type="predicted"/>
<gene>
    <name evidence="4" type="ORF">Pme01_45250</name>
</gene>
<dbReference type="PROSITE" id="PS51318">
    <property type="entry name" value="TAT"/>
    <property type="match status" value="1"/>
</dbReference>
<reference evidence="4" key="1">
    <citation type="submission" date="2021-01" db="EMBL/GenBank/DDBJ databases">
        <title>Whole genome shotgun sequence of Planosporangium mesophilum NBRC 109066.</title>
        <authorList>
            <person name="Komaki H."/>
            <person name="Tamura T."/>
        </authorList>
    </citation>
    <scope>NUCLEOTIDE SEQUENCE</scope>
    <source>
        <strain evidence="4">NBRC 109066</strain>
    </source>
</reference>
<dbReference type="InterPro" id="IPR006311">
    <property type="entry name" value="TAT_signal"/>
</dbReference>
<organism evidence="4 5">
    <name type="scientific">Planosporangium mesophilum</name>
    <dbReference type="NCBI Taxonomy" id="689768"/>
    <lineage>
        <taxon>Bacteria</taxon>
        <taxon>Bacillati</taxon>
        <taxon>Actinomycetota</taxon>
        <taxon>Actinomycetes</taxon>
        <taxon>Micromonosporales</taxon>
        <taxon>Micromonosporaceae</taxon>
        <taxon>Planosporangium</taxon>
    </lineage>
</organism>
<feature type="compositionally biased region" description="Low complexity" evidence="1">
    <location>
        <begin position="305"/>
        <end position="331"/>
    </location>
</feature>
<dbReference type="RefSeq" id="WP_168113754.1">
    <property type="nucleotide sequence ID" value="NZ_BOON01000043.1"/>
</dbReference>
<sequence length="509" mass="52213">MTPSRGRRALTWLGACAGAALVIAGASPTAAQAAAAPAPRLYFPNLILPGDSTGKAQSVQLANHGDADLVLQDTVVSIDTSGLAGVASVAPNPYPYDAGTTCTTAATSITCSMGDLIFKAGNGGMGLFDLTFTPVRSAQPDQKGDVTITLTARDQAPLVKTSAVTIAESVNLSSGPGATVQTTPGGRLTLPATVRNSGTATVHRAVFDVSLPWDAFTYTKRYSNCGYADQRAVCHFTDDLLPGGEYTLSEPMGLATRSNTPAPRSFGAYLHWETETDAQDWLNEQFPPGTLTPGTEGELHLVAKPTATGTPGTGAQAQASTQTQTDTDSSDNLSFATIDVTGTNRPDVAATGTSVTGAVGTTVNVTVGITNLGPARLGLTEGAAAEVRVTVPKGTTVVSVPAHCWPSNGQDNPLGAAEYLCYTPLPVIDVSGTYTWTLGLRIDSPGETSATFTVETGVDEANKSNNTAKIIINPAAQARAGDASNARPTGSVPGPTAPPLRATIPSRLR</sequence>
<evidence type="ECO:0000313" key="5">
    <source>
        <dbReference type="Proteomes" id="UP000599074"/>
    </source>
</evidence>
<evidence type="ECO:0000256" key="2">
    <source>
        <dbReference type="SAM" id="SignalP"/>
    </source>
</evidence>
<keyword evidence="2" id="KW-0732">Signal</keyword>
<feature type="region of interest" description="Disordered" evidence="1">
    <location>
        <begin position="305"/>
        <end position="333"/>
    </location>
</feature>
<evidence type="ECO:0000313" key="4">
    <source>
        <dbReference type="EMBL" id="GII24928.1"/>
    </source>
</evidence>
<accession>A0A8J3TEE3</accession>
<dbReference type="AlphaFoldDB" id="A0A8J3TEE3"/>
<dbReference type="Pfam" id="PF01345">
    <property type="entry name" value="DUF11"/>
    <property type="match status" value="1"/>
</dbReference>
<dbReference type="Proteomes" id="UP000599074">
    <property type="component" value="Unassembled WGS sequence"/>
</dbReference>